<accession>A0ABW4YU70</accession>
<reference evidence="2" key="1">
    <citation type="journal article" date="2019" name="Int. J. Syst. Evol. Microbiol.">
        <title>The Global Catalogue of Microorganisms (GCM) 10K type strain sequencing project: providing services to taxonomists for standard genome sequencing and annotation.</title>
        <authorList>
            <consortium name="The Broad Institute Genomics Platform"/>
            <consortium name="The Broad Institute Genome Sequencing Center for Infectious Disease"/>
            <person name="Wu L."/>
            <person name="Ma J."/>
        </authorList>
    </citation>
    <scope>NUCLEOTIDE SEQUENCE [LARGE SCALE GENOMIC DNA]</scope>
    <source>
        <strain evidence="2">CCM 7435</strain>
    </source>
</reference>
<keyword evidence="2" id="KW-1185">Reference proteome</keyword>
<protein>
    <submittedName>
        <fullName evidence="1">Uncharacterized protein</fullName>
    </submittedName>
</protein>
<gene>
    <name evidence="1" type="ORF">ACFSNC_05775</name>
</gene>
<sequence>MSPDAIDRINITAEQRYRDALRTRAANAHPHAIHLLVSPAPFEQGFTVRLADEIDAFTISEHPIEAAGWLLWHVRGHLDTPIVVDCAVGIVRTNVLNAKLIADEKLAAGIMERPVALQHLSTSAFREFPQ</sequence>
<proteinExistence type="predicted"/>
<dbReference type="RefSeq" id="WP_378295801.1">
    <property type="nucleotide sequence ID" value="NZ_JBHUHD010000001.1"/>
</dbReference>
<evidence type="ECO:0000313" key="1">
    <source>
        <dbReference type="EMBL" id="MFD2139897.1"/>
    </source>
</evidence>
<dbReference type="EMBL" id="JBHUHD010000001">
    <property type="protein sequence ID" value="MFD2139897.1"/>
    <property type="molecule type" value="Genomic_DNA"/>
</dbReference>
<dbReference type="Proteomes" id="UP001597299">
    <property type="component" value="Unassembled WGS sequence"/>
</dbReference>
<organism evidence="1 2">
    <name type="scientific">Ancylobacter oerskovii</name>
    <dbReference type="NCBI Taxonomy" id="459519"/>
    <lineage>
        <taxon>Bacteria</taxon>
        <taxon>Pseudomonadati</taxon>
        <taxon>Pseudomonadota</taxon>
        <taxon>Alphaproteobacteria</taxon>
        <taxon>Hyphomicrobiales</taxon>
        <taxon>Xanthobacteraceae</taxon>
        <taxon>Ancylobacter</taxon>
    </lineage>
</organism>
<name>A0ABW4YU70_9HYPH</name>
<comment type="caution">
    <text evidence="1">The sequence shown here is derived from an EMBL/GenBank/DDBJ whole genome shotgun (WGS) entry which is preliminary data.</text>
</comment>
<evidence type="ECO:0000313" key="2">
    <source>
        <dbReference type="Proteomes" id="UP001597299"/>
    </source>
</evidence>